<name>A0A0H2MSP8_9PROT</name>
<dbReference type="InterPro" id="IPR014922">
    <property type="entry name" value="YdhG-like"/>
</dbReference>
<dbReference type="Proteomes" id="UP000035444">
    <property type="component" value="Unassembled WGS sequence"/>
</dbReference>
<dbReference type="AlphaFoldDB" id="A0A0H2MSP8"/>
<dbReference type="OrthoDB" id="328972at2"/>
<gene>
    <name evidence="2" type="ORF">WH96_16405</name>
</gene>
<protein>
    <recommendedName>
        <fullName evidence="1">YdhG-like domain-containing protein</fullName>
    </recommendedName>
</protein>
<dbReference type="Pfam" id="PF08818">
    <property type="entry name" value="DUF1801"/>
    <property type="match status" value="1"/>
</dbReference>
<dbReference type="RefSeq" id="WP_047765352.1">
    <property type="nucleotide sequence ID" value="NZ_LAQL01000012.1"/>
</dbReference>
<dbReference type="STRING" id="1489064.WH96_16405"/>
<dbReference type="EMBL" id="LAQL01000012">
    <property type="protein sequence ID" value="KLN59670.1"/>
    <property type="molecule type" value="Genomic_DNA"/>
</dbReference>
<evidence type="ECO:0000313" key="2">
    <source>
        <dbReference type="EMBL" id="KLN59670.1"/>
    </source>
</evidence>
<keyword evidence="3" id="KW-1185">Reference proteome</keyword>
<proteinExistence type="predicted"/>
<comment type="caution">
    <text evidence="2">The sequence shown here is derived from an EMBL/GenBank/DDBJ whole genome shotgun (WGS) entry which is preliminary data.</text>
</comment>
<dbReference type="SUPFAM" id="SSF159888">
    <property type="entry name" value="YdhG-like"/>
    <property type="match status" value="1"/>
</dbReference>
<accession>A0A0H2MSP8</accession>
<dbReference type="PATRIC" id="fig|1489064.4.peg.262"/>
<sequence>MTSSPLPDIVVPAYDKYPAAIREKLLNLREMILDTAASIPAVGPIEEALKWGQPSFLTAKSKSGTTIRIDQVRENQGQYALYVHCQTNLLDQFRELYPTEFTYSGNRAILFNEKDNLATHALQHCISLALTYHLKKKQL</sequence>
<evidence type="ECO:0000313" key="3">
    <source>
        <dbReference type="Proteomes" id="UP000035444"/>
    </source>
</evidence>
<organism evidence="2 3">
    <name type="scientific">Kiloniella spongiae</name>
    <dbReference type="NCBI Taxonomy" id="1489064"/>
    <lineage>
        <taxon>Bacteria</taxon>
        <taxon>Pseudomonadati</taxon>
        <taxon>Pseudomonadota</taxon>
        <taxon>Alphaproteobacteria</taxon>
        <taxon>Rhodospirillales</taxon>
        <taxon>Kiloniellaceae</taxon>
        <taxon>Kiloniella</taxon>
    </lineage>
</organism>
<evidence type="ECO:0000259" key="1">
    <source>
        <dbReference type="Pfam" id="PF08818"/>
    </source>
</evidence>
<feature type="domain" description="YdhG-like" evidence="1">
    <location>
        <begin position="22"/>
        <end position="129"/>
    </location>
</feature>
<reference evidence="2 3" key="1">
    <citation type="submission" date="2015-03" db="EMBL/GenBank/DDBJ databases">
        <title>Genome Sequence of Kiloniella spongiae MEBiC09566, isolated from a marine sponge.</title>
        <authorList>
            <person name="Shao Z."/>
            <person name="Wang L."/>
            <person name="Li X."/>
        </authorList>
    </citation>
    <scope>NUCLEOTIDE SEQUENCE [LARGE SCALE GENOMIC DNA]</scope>
    <source>
        <strain evidence="2 3">MEBiC09566</strain>
    </source>
</reference>